<dbReference type="PANTHER" id="PTHR33198:SF20">
    <property type="entry name" value="RETROTRANSPOSON GAG DOMAIN-CONTAINING PROTEIN"/>
    <property type="match status" value="1"/>
</dbReference>
<dbReference type="PANTHER" id="PTHR33198">
    <property type="entry name" value="ANK_REP_REGION DOMAIN-CONTAINING PROTEIN-RELATED"/>
    <property type="match status" value="1"/>
</dbReference>
<comment type="caution">
    <text evidence="1">The sequence shown here is derived from an EMBL/GenBank/DDBJ whole genome shotgun (WGS) entry which is preliminary data.</text>
</comment>
<name>A0AAN8XGF9_HALRR</name>
<proteinExistence type="predicted"/>
<accession>A0AAN8XGF9</accession>
<dbReference type="Proteomes" id="UP001381693">
    <property type="component" value="Unassembled WGS sequence"/>
</dbReference>
<gene>
    <name evidence="1" type="ORF">SK128_021197</name>
</gene>
<keyword evidence="2" id="KW-1185">Reference proteome</keyword>
<dbReference type="AlphaFoldDB" id="A0AAN8XGF9"/>
<reference evidence="1 2" key="1">
    <citation type="submission" date="2023-11" db="EMBL/GenBank/DDBJ databases">
        <title>Halocaridina rubra genome assembly.</title>
        <authorList>
            <person name="Smith C."/>
        </authorList>
    </citation>
    <scope>NUCLEOTIDE SEQUENCE [LARGE SCALE GENOMIC DNA]</scope>
    <source>
        <strain evidence="1">EP-1</strain>
        <tissue evidence="1">Whole</tissue>
    </source>
</reference>
<sequence length="82" mass="9603">MAQFAKEIETALGRKRYERFRFRQCTHNASESVDTFVTKLKELASTCEFHNMKDVIIHQVIANYNSHEFRTKTAPGENPNIR</sequence>
<dbReference type="EMBL" id="JAXCGZ010006289">
    <property type="protein sequence ID" value="KAK7079888.1"/>
    <property type="molecule type" value="Genomic_DNA"/>
</dbReference>
<protein>
    <submittedName>
        <fullName evidence="1">Uncharacterized protein</fullName>
    </submittedName>
</protein>
<evidence type="ECO:0000313" key="2">
    <source>
        <dbReference type="Proteomes" id="UP001381693"/>
    </source>
</evidence>
<evidence type="ECO:0000313" key="1">
    <source>
        <dbReference type="EMBL" id="KAK7079888.1"/>
    </source>
</evidence>
<organism evidence="1 2">
    <name type="scientific">Halocaridina rubra</name>
    <name type="common">Hawaiian red shrimp</name>
    <dbReference type="NCBI Taxonomy" id="373956"/>
    <lineage>
        <taxon>Eukaryota</taxon>
        <taxon>Metazoa</taxon>
        <taxon>Ecdysozoa</taxon>
        <taxon>Arthropoda</taxon>
        <taxon>Crustacea</taxon>
        <taxon>Multicrustacea</taxon>
        <taxon>Malacostraca</taxon>
        <taxon>Eumalacostraca</taxon>
        <taxon>Eucarida</taxon>
        <taxon>Decapoda</taxon>
        <taxon>Pleocyemata</taxon>
        <taxon>Caridea</taxon>
        <taxon>Atyoidea</taxon>
        <taxon>Atyidae</taxon>
        <taxon>Halocaridina</taxon>
    </lineage>
</organism>